<sequence>MIRLTASLALLSAAMFAPPAAAAVAVGTKSPQAHLGASAQARQTTQLIVESITPDVPRRQTDEIKIKGTIVNGAQTALSNVRVRLRYAPQAFTDRTQMENYQIGQGVFDRASVNAMTQFPQISPGGKSSFEFTVTPAGLRLWGFGVYPMAVEVVDAVGQQLAIQRTYLPYAPENTPLQRTKLALVLPVIDQPRRADDGNFASEGLRPAMTGSGRLADLLKIAQDTGDAKGVTWFVDPALLDDARAMSQPYRLKNSKGTQDRQAEPLAKPWLDGMRTALAEATVMATPYADPDIAALTHNGLDGAPATALRLGGEVASEILGREVGTSVNWPVGGMVDHDTLDVLAGGEVSTVLLNPDNVPYTQPTFTPSPTPATPHAATGLNSVFGPVKGIVTDKTLSGLLEPEEGAAGATVLNRQRFIAETAMITKEQADKSRAVVAAPARRWANPDPAFVTDLVKTVSSLPWISPVKLDSIKVDKSSPVPRADLTYSEQDRRGELSKKYLESVRQVTNQANLTTVVTSDDDKQVFDRALLRLTSSAWRGRTALAGTLVKQVDAAVDSRIGKVKVTGRDQRRTLAGNNGVVPISIRNETEQTVMLDVDVRSKTPDLLAIEAYGEARQTIGKGQSGIVSVPMRAKRDNGDATVIVQLRTIDGEPYGEPVEIVVRTTGYTGIALVIVGGGLVVMLAAVLLRVLRRRSQKRLARLGTRGDARSEARARS</sequence>
<proteinExistence type="predicted"/>
<dbReference type="InterPro" id="IPR046112">
    <property type="entry name" value="DUF6049"/>
</dbReference>
<dbReference type="AlphaFoldDB" id="A0A919RQG6"/>
<organism evidence="3 4">
    <name type="scientific">Sinosporangium siamense</name>
    <dbReference type="NCBI Taxonomy" id="1367973"/>
    <lineage>
        <taxon>Bacteria</taxon>
        <taxon>Bacillati</taxon>
        <taxon>Actinomycetota</taxon>
        <taxon>Actinomycetes</taxon>
        <taxon>Streptosporangiales</taxon>
        <taxon>Streptosporangiaceae</taxon>
        <taxon>Sinosporangium</taxon>
    </lineage>
</organism>
<keyword evidence="4" id="KW-1185">Reference proteome</keyword>
<feature type="signal peptide" evidence="2">
    <location>
        <begin position="1"/>
        <end position="22"/>
    </location>
</feature>
<evidence type="ECO:0008006" key="5">
    <source>
        <dbReference type="Google" id="ProtNLM"/>
    </source>
</evidence>
<feature type="transmembrane region" description="Helical" evidence="1">
    <location>
        <begin position="668"/>
        <end position="692"/>
    </location>
</feature>
<accession>A0A919RQG6</accession>
<keyword evidence="1" id="KW-0812">Transmembrane</keyword>
<evidence type="ECO:0000256" key="1">
    <source>
        <dbReference type="SAM" id="Phobius"/>
    </source>
</evidence>
<comment type="caution">
    <text evidence="3">The sequence shown here is derived from an EMBL/GenBank/DDBJ whole genome shotgun (WGS) entry which is preliminary data.</text>
</comment>
<name>A0A919RQG6_9ACTN</name>
<evidence type="ECO:0000313" key="4">
    <source>
        <dbReference type="Proteomes" id="UP000606172"/>
    </source>
</evidence>
<dbReference type="Proteomes" id="UP000606172">
    <property type="component" value="Unassembled WGS sequence"/>
</dbReference>
<protein>
    <recommendedName>
        <fullName evidence="5">Secreted protein</fullName>
    </recommendedName>
</protein>
<dbReference type="EMBL" id="BOOW01000055">
    <property type="protein sequence ID" value="GII97160.1"/>
    <property type="molecule type" value="Genomic_DNA"/>
</dbReference>
<gene>
    <name evidence="3" type="ORF">Ssi02_73910</name>
</gene>
<keyword evidence="1" id="KW-1133">Transmembrane helix</keyword>
<dbReference type="Pfam" id="PF19516">
    <property type="entry name" value="DUF6049"/>
    <property type="match status" value="1"/>
</dbReference>
<feature type="chain" id="PRO_5037587647" description="Secreted protein" evidence="2">
    <location>
        <begin position="23"/>
        <end position="717"/>
    </location>
</feature>
<dbReference type="RefSeq" id="WP_204032590.1">
    <property type="nucleotide sequence ID" value="NZ_BOOW01000055.1"/>
</dbReference>
<evidence type="ECO:0000313" key="3">
    <source>
        <dbReference type="EMBL" id="GII97160.1"/>
    </source>
</evidence>
<reference evidence="3" key="1">
    <citation type="submission" date="2021-01" db="EMBL/GenBank/DDBJ databases">
        <title>Whole genome shotgun sequence of Sinosporangium siamense NBRC 109515.</title>
        <authorList>
            <person name="Komaki H."/>
            <person name="Tamura T."/>
        </authorList>
    </citation>
    <scope>NUCLEOTIDE SEQUENCE</scope>
    <source>
        <strain evidence="3">NBRC 109515</strain>
    </source>
</reference>
<evidence type="ECO:0000256" key="2">
    <source>
        <dbReference type="SAM" id="SignalP"/>
    </source>
</evidence>
<keyword evidence="2" id="KW-0732">Signal</keyword>
<keyword evidence="1" id="KW-0472">Membrane</keyword>